<dbReference type="InterPro" id="IPR006016">
    <property type="entry name" value="UspA"/>
</dbReference>
<dbReference type="PRINTS" id="PR01438">
    <property type="entry name" value="UNVRSLSTRESS"/>
</dbReference>
<dbReference type="Gene3D" id="3.40.50.620">
    <property type="entry name" value="HUPs"/>
    <property type="match status" value="2"/>
</dbReference>
<comment type="caution">
    <text evidence="2">The sequence shown here is derived from an EMBL/GenBank/DDBJ whole genome shotgun (WGS) entry which is preliminary data.</text>
</comment>
<dbReference type="EMBL" id="JWZX01000636">
    <property type="protein sequence ID" value="KOO36082.1"/>
    <property type="molecule type" value="Genomic_DNA"/>
</dbReference>
<evidence type="ECO:0000259" key="1">
    <source>
        <dbReference type="Pfam" id="PF00582"/>
    </source>
</evidence>
<evidence type="ECO:0000313" key="2">
    <source>
        <dbReference type="EMBL" id="KOO36082.1"/>
    </source>
</evidence>
<accession>A0A0M0KBY3</accession>
<sequence length="336" mass="35602">MDALSEAQPAASTTAVASVGATMKLMRLGGNTSTVKTILPKKFVVAIDGSKLGFRAAKLAACFCDVRAGDKVKMVIVRTGKLDATQANALLKNAETMLKEGCFPQMNIDRAEVLEIQTGKSLAETLCSAAAADKGGMLVMGAGGMRLEEEWKLKKKTTPAAMTGSVALECMAKCKVPVIITKPKAYGVLEREDFFNRRRDPGSIGAMSVVAAVTDPNSSAGANKTLDMAVKLHNPKDKVALLNIKTTSYTESTKTYWTSEAAKQGPAYTFHLEAPGKSPIDKAIVEFCDKDEILADLIILNSAELVKPHGHALGSVSIAVAKSTEANVLIAKHFAN</sequence>
<name>A0A0M0KBY3_9EUKA</name>
<protein>
    <recommendedName>
        <fullName evidence="1">UspA domain-containing protein</fullName>
    </recommendedName>
</protein>
<keyword evidence="3" id="KW-1185">Reference proteome</keyword>
<dbReference type="InterPro" id="IPR014729">
    <property type="entry name" value="Rossmann-like_a/b/a_fold"/>
</dbReference>
<dbReference type="SUPFAM" id="SSF52402">
    <property type="entry name" value="Adenine nucleotide alpha hydrolases-like"/>
    <property type="match status" value="1"/>
</dbReference>
<dbReference type="InterPro" id="IPR006015">
    <property type="entry name" value="Universal_stress_UspA"/>
</dbReference>
<dbReference type="Pfam" id="PF00582">
    <property type="entry name" value="Usp"/>
    <property type="match status" value="1"/>
</dbReference>
<dbReference type="AlphaFoldDB" id="A0A0M0KBY3"/>
<dbReference type="Proteomes" id="UP000037460">
    <property type="component" value="Unassembled WGS sequence"/>
</dbReference>
<gene>
    <name evidence="2" type="ORF">Ctob_011840</name>
</gene>
<evidence type="ECO:0000313" key="3">
    <source>
        <dbReference type="Proteomes" id="UP000037460"/>
    </source>
</evidence>
<organism evidence="2 3">
    <name type="scientific">Chrysochromulina tobinii</name>
    <dbReference type="NCBI Taxonomy" id="1460289"/>
    <lineage>
        <taxon>Eukaryota</taxon>
        <taxon>Haptista</taxon>
        <taxon>Haptophyta</taxon>
        <taxon>Prymnesiophyceae</taxon>
        <taxon>Prymnesiales</taxon>
        <taxon>Chrysochromulinaceae</taxon>
        <taxon>Chrysochromulina</taxon>
    </lineage>
</organism>
<proteinExistence type="predicted"/>
<reference evidence="3" key="1">
    <citation type="journal article" date="2015" name="PLoS Genet.">
        <title>Genome Sequence and Transcriptome Analyses of Chrysochromulina tobin: Metabolic Tools for Enhanced Algal Fitness in the Prominent Order Prymnesiales (Haptophyceae).</title>
        <authorList>
            <person name="Hovde B.T."/>
            <person name="Deodato C.R."/>
            <person name="Hunsperger H.M."/>
            <person name="Ryken S.A."/>
            <person name="Yost W."/>
            <person name="Jha R.K."/>
            <person name="Patterson J."/>
            <person name="Monnat R.J. Jr."/>
            <person name="Barlow S.B."/>
            <person name="Starkenburg S.R."/>
            <person name="Cattolico R.A."/>
        </authorList>
    </citation>
    <scope>NUCLEOTIDE SEQUENCE</scope>
    <source>
        <strain evidence="3">CCMP291</strain>
    </source>
</reference>
<feature type="domain" description="UspA" evidence="1">
    <location>
        <begin position="41"/>
        <end position="182"/>
    </location>
</feature>